<evidence type="ECO:0000313" key="4">
    <source>
        <dbReference type="Proteomes" id="UP001420932"/>
    </source>
</evidence>
<feature type="region of interest" description="Disordered" evidence="2">
    <location>
        <begin position="241"/>
        <end position="266"/>
    </location>
</feature>
<keyword evidence="4" id="KW-1185">Reference proteome</keyword>
<accession>A0AAP0KXQ8</accession>
<sequence length="492" mass="56367">MPPRRKKWTEEEERTLIDKYGDMVSDGTLAKMKTREKRFKPIAAHVNLLHHSRDPIAFPWQWTWKDASTKVQNMRHQYLLVKQKIKKPRPVLGTVDEDVETEEEFDWVEGVSHWPNFLRYKSVFGDHPLGGFGSVNCINGVNGLNCVNGVNCVNGGGGGGGSGNDLMNRGFVVGGGGGGGGVDVDRFGGGGGFGAAAIGDEGFGILGMGYVEYDGEEGEENEENQELNCGDGNGEVNGNVNVNGNGNGNGNVNGHDQVKEDGEEGIECEEVERGGLQLRKRRKKLKGVERRAWAALSRQFGELREREGRFEEREAARERERRRRELVWLERERERERRLEEWEREREEREQVREKLMRERIREVEAMEKESVEREMRWREEELRMEREWEERMDRRRLDWKNRINDTLNQHRVAMDQIQSRILHDQQSLMSQLIGILSQWTGHPTGLSDHTGAGNAYLSQMIQNLHHVNGIVHSENRVDGDNQDDQFIVDDG</sequence>
<gene>
    <name evidence="3" type="ORF">Syun_006274</name>
</gene>
<keyword evidence="1" id="KW-0175">Coiled coil</keyword>
<dbReference type="Proteomes" id="UP001420932">
    <property type="component" value="Unassembled WGS sequence"/>
</dbReference>
<evidence type="ECO:0000256" key="1">
    <source>
        <dbReference type="SAM" id="Coils"/>
    </source>
</evidence>
<dbReference type="AlphaFoldDB" id="A0AAP0KXQ8"/>
<organism evidence="3 4">
    <name type="scientific">Stephania yunnanensis</name>
    <dbReference type="NCBI Taxonomy" id="152371"/>
    <lineage>
        <taxon>Eukaryota</taxon>
        <taxon>Viridiplantae</taxon>
        <taxon>Streptophyta</taxon>
        <taxon>Embryophyta</taxon>
        <taxon>Tracheophyta</taxon>
        <taxon>Spermatophyta</taxon>
        <taxon>Magnoliopsida</taxon>
        <taxon>Ranunculales</taxon>
        <taxon>Menispermaceae</taxon>
        <taxon>Menispermoideae</taxon>
        <taxon>Cissampelideae</taxon>
        <taxon>Stephania</taxon>
    </lineage>
</organism>
<proteinExistence type="predicted"/>
<dbReference type="PANTHER" id="PTHR37076:SF4">
    <property type="entry name" value="HISTONE-LYSINE N-METHYLTRANSFERASE, H3 LYSINE-79 SPECIFIC-LIKE"/>
    <property type="match status" value="1"/>
</dbReference>
<evidence type="ECO:0000256" key="2">
    <source>
        <dbReference type="SAM" id="MobiDB-lite"/>
    </source>
</evidence>
<evidence type="ECO:0000313" key="3">
    <source>
        <dbReference type="EMBL" id="KAK9159933.1"/>
    </source>
</evidence>
<name>A0AAP0KXQ8_9MAGN</name>
<dbReference type="EMBL" id="JBBNAF010000003">
    <property type="protein sequence ID" value="KAK9159933.1"/>
    <property type="molecule type" value="Genomic_DNA"/>
</dbReference>
<protein>
    <submittedName>
        <fullName evidence="3">Uncharacterized protein</fullName>
    </submittedName>
</protein>
<dbReference type="PANTHER" id="PTHR37076">
    <property type="entry name" value="HISTONE-LYSINE N-METHYLTRANSFERASE, H3 LYSINE-79 SPECIFIC-LIKE-RELATED"/>
    <property type="match status" value="1"/>
</dbReference>
<feature type="coiled-coil region" evidence="1">
    <location>
        <begin position="332"/>
        <end position="359"/>
    </location>
</feature>
<comment type="caution">
    <text evidence="3">The sequence shown here is derived from an EMBL/GenBank/DDBJ whole genome shotgun (WGS) entry which is preliminary data.</text>
</comment>
<reference evidence="3 4" key="1">
    <citation type="submission" date="2024-01" db="EMBL/GenBank/DDBJ databases">
        <title>Genome assemblies of Stephania.</title>
        <authorList>
            <person name="Yang L."/>
        </authorList>
    </citation>
    <scope>NUCLEOTIDE SEQUENCE [LARGE SCALE GENOMIC DNA]</scope>
    <source>
        <strain evidence="3">YNDBR</strain>
        <tissue evidence="3">Leaf</tissue>
    </source>
</reference>